<comment type="caution">
    <text evidence="4">The sequence shown here is derived from an EMBL/GenBank/DDBJ whole genome shotgun (WGS) entry which is preliminary data.</text>
</comment>
<dbReference type="OrthoDB" id="285651at2"/>
<feature type="compositionally biased region" description="Polar residues" evidence="1">
    <location>
        <begin position="1"/>
        <end position="11"/>
    </location>
</feature>
<dbReference type="SUPFAM" id="SSF54523">
    <property type="entry name" value="Pili subunits"/>
    <property type="match status" value="1"/>
</dbReference>
<dbReference type="RefSeq" id="WP_105356930.1">
    <property type="nucleotide sequence ID" value="NZ_PUIB01000019.1"/>
</dbReference>
<keyword evidence="2" id="KW-0472">Membrane</keyword>
<proteinExistence type="predicted"/>
<sequence>MTSEPNPFDSQNTKRQEPVVGKKPTNRVIEMFVVVGVVVLLIAILLPAVQRAREMTASRLSNNRGLKSIGLALHNYHEIYGVLPPAYVTDENGKPLYSWRVLLLPLLEEEQLYAEFELDKAWNEGHNRTLIERMPAVYRHHESFETPTGGQTRLLALVDEVEGRTMFLPGQSRSFGQFSRELDQCALAIDHPDFSCTWSEPRDVAPRDLLRRKGFVWPGPQESGVYLMFGDSSVRRIEQEDWGHLKEWACPSVRSNKES</sequence>
<organism evidence="4 5">
    <name type="scientific">Blastopirellula marina</name>
    <dbReference type="NCBI Taxonomy" id="124"/>
    <lineage>
        <taxon>Bacteria</taxon>
        <taxon>Pseudomonadati</taxon>
        <taxon>Planctomycetota</taxon>
        <taxon>Planctomycetia</taxon>
        <taxon>Pirellulales</taxon>
        <taxon>Pirellulaceae</taxon>
        <taxon>Blastopirellula</taxon>
    </lineage>
</organism>
<accession>A0A2S8FHY9</accession>
<dbReference type="PANTHER" id="PTHR30093:SF2">
    <property type="entry name" value="TYPE II SECRETION SYSTEM PROTEIN H"/>
    <property type="match status" value="1"/>
</dbReference>
<dbReference type="Proteomes" id="UP000239388">
    <property type="component" value="Unassembled WGS sequence"/>
</dbReference>
<protein>
    <recommendedName>
        <fullName evidence="3">DUF1559 domain-containing protein</fullName>
    </recommendedName>
</protein>
<dbReference type="AlphaFoldDB" id="A0A2S8FHY9"/>
<evidence type="ECO:0000256" key="2">
    <source>
        <dbReference type="SAM" id="Phobius"/>
    </source>
</evidence>
<evidence type="ECO:0000256" key="1">
    <source>
        <dbReference type="SAM" id="MobiDB-lite"/>
    </source>
</evidence>
<keyword evidence="2" id="KW-0812">Transmembrane</keyword>
<dbReference type="InterPro" id="IPR045584">
    <property type="entry name" value="Pilin-like"/>
</dbReference>
<dbReference type="EMBL" id="PUIB01000019">
    <property type="protein sequence ID" value="PQO31751.1"/>
    <property type="molecule type" value="Genomic_DNA"/>
</dbReference>
<reference evidence="4 5" key="1">
    <citation type="submission" date="2018-02" db="EMBL/GenBank/DDBJ databases">
        <title>Comparative genomes isolates from brazilian mangrove.</title>
        <authorList>
            <person name="Araujo J.E."/>
            <person name="Taketani R.G."/>
            <person name="Silva M.C.P."/>
            <person name="Loureco M.V."/>
            <person name="Andreote F.D."/>
        </authorList>
    </citation>
    <scope>NUCLEOTIDE SEQUENCE [LARGE SCALE GENOMIC DNA]</scope>
    <source>
        <strain evidence="4 5">NAP PRIS-MGV</strain>
    </source>
</reference>
<evidence type="ECO:0000259" key="3">
    <source>
        <dbReference type="Pfam" id="PF07596"/>
    </source>
</evidence>
<gene>
    <name evidence="4" type="ORF">C5Y98_20275</name>
</gene>
<evidence type="ECO:0000313" key="4">
    <source>
        <dbReference type="EMBL" id="PQO31751.1"/>
    </source>
</evidence>
<dbReference type="InterPro" id="IPR011453">
    <property type="entry name" value="DUF1559"/>
</dbReference>
<dbReference type="Pfam" id="PF07596">
    <property type="entry name" value="SBP_bac_10"/>
    <property type="match status" value="1"/>
</dbReference>
<dbReference type="PANTHER" id="PTHR30093">
    <property type="entry name" value="GENERAL SECRETION PATHWAY PROTEIN G"/>
    <property type="match status" value="1"/>
</dbReference>
<name>A0A2S8FHY9_9BACT</name>
<evidence type="ECO:0000313" key="5">
    <source>
        <dbReference type="Proteomes" id="UP000239388"/>
    </source>
</evidence>
<keyword evidence="2" id="KW-1133">Transmembrane helix</keyword>
<feature type="transmembrane region" description="Helical" evidence="2">
    <location>
        <begin position="28"/>
        <end position="49"/>
    </location>
</feature>
<feature type="domain" description="DUF1559" evidence="3">
    <location>
        <begin position="50"/>
        <end position="134"/>
    </location>
</feature>
<feature type="region of interest" description="Disordered" evidence="1">
    <location>
        <begin position="1"/>
        <end position="20"/>
    </location>
</feature>